<evidence type="ECO:0000256" key="2">
    <source>
        <dbReference type="ARBA" id="ARBA00011043"/>
    </source>
</evidence>
<proteinExistence type="inferred from homology"/>
<dbReference type="InterPro" id="IPR031168">
    <property type="entry name" value="G_TrmE"/>
</dbReference>
<dbReference type="Gene3D" id="3.40.50.300">
    <property type="entry name" value="P-loop containing nucleotide triphosphate hydrolases"/>
    <property type="match status" value="1"/>
</dbReference>
<dbReference type="FunFam" id="3.30.1360.120:FF:000007">
    <property type="entry name" value="tRNA modification GTPase GTPBP3, mitochondrial"/>
    <property type="match status" value="1"/>
</dbReference>
<dbReference type="NCBIfam" id="TIGR00231">
    <property type="entry name" value="small_GTP"/>
    <property type="match status" value="1"/>
</dbReference>
<dbReference type="PANTHER" id="PTHR42714:SF2">
    <property type="entry name" value="TRNA MODIFICATION GTPASE GTPBP3, MITOCHONDRIAL"/>
    <property type="match status" value="1"/>
</dbReference>
<organism evidence="7">
    <name type="scientific">hydrothermal vent metagenome</name>
    <dbReference type="NCBI Taxonomy" id="652676"/>
    <lineage>
        <taxon>unclassified sequences</taxon>
        <taxon>metagenomes</taxon>
        <taxon>ecological metagenomes</taxon>
    </lineage>
</organism>
<dbReference type="NCBIfam" id="NF003661">
    <property type="entry name" value="PRK05291.1-3"/>
    <property type="match status" value="1"/>
</dbReference>
<evidence type="ECO:0000256" key="5">
    <source>
        <dbReference type="ARBA" id="ARBA00023134"/>
    </source>
</evidence>
<dbReference type="PANTHER" id="PTHR42714">
    <property type="entry name" value="TRNA MODIFICATION GTPASE GTPBP3"/>
    <property type="match status" value="1"/>
</dbReference>
<dbReference type="InterPro" id="IPR027417">
    <property type="entry name" value="P-loop_NTPase"/>
</dbReference>
<dbReference type="GO" id="GO:0003924">
    <property type="term" value="F:GTPase activity"/>
    <property type="evidence" value="ECO:0007669"/>
    <property type="project" value="InterPro"/>
</dbReference>
<dbReference type="Pfam" id="PF01926">
    <property type="entry name" value="MMR_HSR1"/>
    <property type="match status" value="1"/>
</dbReference>
<evidence type="ECO:0000256" key="1">
    <source>
        <dbReference type="ARBA" id="ARBA00004173"/>
    </source>
</evidence>
<dbReference type="CDD" id="cd04164">
    <property type="entry name" value="trmE"/>
    <property type="match status" value="1"/>
</dbReference>
<dbReference type="InterPro" id="IPR006073">
    <property type="entry name" value="GTP-bd"/>
</dbReference>
<evidence type="ECO:0000313" key="7">
    <source>
        <dbReference type="EMBL" id="VAW18903.1"/>
    </source>
</evidence>
<dbReference type="InterPro" id="IPR005225">
    <property type="entry name" value="Small_GTP-bd"/>
</dbReference>
<dbReference type="Gene3D" id="3.30.1360.120">
    <property type="entry name" value="Probable tRNA modification gtpase trme, domain 1"/>
    <property type="match status" value="1"/>
</dbReference>
<dbReference type="Gene3D" id="1.20.120.430">
    <property type="entry name" value="tRNA modification GTPase MnmE domain 2"/>
    <property type="match status" value="1"/>
</dbReference>
<comment type="subcellular location">
    <subcellularLocation>
        <location evidence="1">Mitochondrion</location>
    </subcellularLocation>
</comment>
<accession>A0A3B0TRT8</accession>
<dbReference type="InterPro" id="IPR018948">
    <property type="entry name" value="GTP-bd_TrmE_N"/>
</dbReference>
<dbReference type="InterPro" id="IPR004520">
    <property type="entry name" value="GTPase_MnmE"/>
</dbReference>
<name>A0A3B0TRT8_9ZZZZ</name>
<dbReference type="SUPFAM" id="SSF116878">
    <property type="entry name" value="TrmE connector domain"/>
    <property type="match status" value="1"/>
</dbReference>
<dbReference type="InterPro" id="IPR025867">
    <property type="entry name" value="MnmE_helical"/>
</dbReference>
<dbReference type="SUPFAM" id="SSF52540">
    <property type="entry name" value="P-loop containing nucleoside triphosphate hydrolases"/>
    <property type="match status" value="1"/>
</dbReference>
<dbReference type="EMBL" id="UOEM01000120">
    <property type="protein sequence ID" value="VAW18903.1"/>
    <property type="molecule type" value="Genomic_DNA"/>
</dbReference>
<reference evidence="7" key="1">
    <citation type="submission" date="2018-06" db="EMBL/GenBank/DDBJ databases">
        <authorList>
            <person name="Zhirakovskaya E."/>
        </authorList>
    </citation>
    <scope>NUCLEOTIDE SEQUENCE</scope>
</reference>
<dbReference type="Pfam" id="PF10396">
    <property type="entry name" value="TrmE_N"/>
    <property type="match status" value="1"/>
</dbReference>
<dbReference type="HAMAP" id="MF_00379">
    <property type="entry name" value="GTPase_MnmE"/>
    <property type="match status" value="1"/>
</dbReference>
<protein>
    <submittedName>
        <fullName evidence="7">tRNA-5-carboxymethylaminomethyl-2-thiouridine(34) synthesis protein MnmE</fullName>
    </submittedName>
</protein>
<dbReference type="GO" id="GO:0002098">
    <property type="term" value="P:tRNA wobble uridine modification"/>
    <property type="evidence" value="ECO:0007669"/>
    <property type="project" value="TreeGrafter"/>
</dbReference>
<dbReference type="InterPro" id="IPR027368">
    <property type="entry name" value="MnmE_dom2"/>
</dbReference>
<comment type="similarity">
    <text evidence="2">Belongs to the TRAFAC class TrmE-Era-EngA-EngB-Septin-like GTPase superfamily. TrmE GTPase family.</text>
</comment>
<feature type="domain" description="TrmE-type G" evidence="6">
    <location>
        <begin position="217"/>
        <end position="361"/>
    </location>
</feature>
<keyword evidence="4" id="KW-0547">Nucleotide-binding</keyword>
<evidence type="ECO:0000256" key="3">
    <source>
        <dbReference type="ARBA" id="ARBA00022694"/>
    </source>
</evidence>
<keyword evidence="5" id="KW-0342">GTP-binding</keyword>
<sequence length="437" mass="45873">MNTEPTIFAVSTAPGRSGIAVIRVSGPVAGKALRALGGSLDRPRQAGLVSLVDPGTSERLDRALTLWFAGPASFTGEDVAEFHIHGGRAVVAAVVDALGQMPGLEAAAPGGFTRQAFANGKLDLTEVEGLADLIGAETEAQRRMALRQMEGGLSDIYEAWRRELVGLMAHVEADIDFADEDVPQDLTRSAMGGMEALAVAMTRHLNDDKRGERLRAGFRIVLAGPPNAGKSSLLNALARRDVAIVSPEPGTTRDLIDVALDLGGYPVEVTDTAGIRDTEGAIEKEGVRRALTRADNADLVLWLRPADRADAPAAPRDLQGDVLDVVTKCDLATGPADGLGVSIVSGAGLETLIDILQSRAEAGLAGSEDAVITRSRHRRSVGRARDALLGAISARTSGAEFVAENLRVAASELGRLTGRVDVEDLLDVIFADFCIGK</sequence>
<dbReference type="NCBIfam" id="TIGR00450">
    <property type="entry name" value="mnmE_trmE_thdF"/>
    <property type="match status" value="1"/>
</dbReference>
<keyword evidence="3" id="KW-0819">tRNA processing</keyword>
<dbReference type="InterPro" id="IPR027266">
    <property type="entry name" value="TrmE/GcvT-like"/>
</dbReference>
<dbReference type="GO" id="GO:0030488">
    <property type="term" value="P:tRNA methylation"/>
    <property type="evidence" value="ECO:0007669"/>
    <property type="project" value="TreeGrafter"/>
</dbReference>
<dbReference type="GO" id="GO:0005739">
    <property type="term" value="C:mitochondrion"/>
    <property type="evidence" value="ECO:0007669"/>
    <property type="project" value="UniProtKB-SubCell"/>
</dbReference>
<dbReference type="GO" id="GO:0005525">
    <property type="term" value="F:GTP binding"/>
    <property type="evidence" value="ECO:0007669"/>
    <property type="project" value="UniProtKB-KW"/>
</dbReference>
<dbReference type="CDD" id="cd14858">
    <property type="entry name" value="TrmE_N"/>
    <property type="match status" value="1"/>
</dbReference>
<dbReference type="Pfam" id="PF12631">
    <property type="entry name" value="MnmE_helical"/>
    <property type="match status" value="1"/>
</dbReference>
<dbReference type="AlphaFoldDB" id="A0A3B0TRT8"/>
<dbReference type="PROSITE" id="PS51709">
    <property type="entry name" value="G_TRME"/>
    <property type="match status" value="1"/>
</dbReference>
<evidence type="ECO:0000259" key="6">
    <source>
        <dbReference type="PROSITE" id="PS51709"/>
    </source>
</evidence>
<gene>
    <name evidence="7" type="ORF">MNBD_ALPHA09-2311</name>
</gene>
<evidence type="ECO:0000256" key="4">
    <source>
        <dbReference type="ARBA" id="ARBA00022741"/>
    </source>
</evidence>